<dbReference type="PANTHER" id="PTHR11361:SF34">
    <property type="entry name" value="DNA MISMATCH REPAIR PROTEIN MSH1, MITOCHONDRIAL"/>
    <property type="match status" value="1"/>
</dbReference>
<dbReference type="Proteomes" id="UP000622475">
    <property type="component" value="Unassembled WGS sequence"/>
</dbReference>
<keyword evidence="2" id="KW-0067">ATP-binding</keyword>
<accession>A0A929L0D6</accession>
<keyword evidence="6" id="KW-1185">Reference proteome</keyword>
<dbReference type="InterPro" id="IPR027417">
    <property type="entry name" value="P-loop_NTPase"/>
</dbReference>
<keyword evidence="1" id="KW-0547">Nucleotide-binding</keyword>
<sequence>MSSFQTDQQTLQDLSLTGINGQPAIIDLFKPITIGGQVKLKELFAKPLTDINAIRARAAAIRYFDRTDLHISLHKEEADFISFYIDQENDTAASKFKVINDRVRNWVKPTNQHYVISRGVRLLFKLIKKVELSFEKHQHDIPAPLKLLREQTEDLLKAIPVATQHLSDLSKFDIDKLDRIFRNTKVEAVRHFLNSLYTVDVFYAVGFTGRQYGFCYPEFIDTEQPELNLNGFYHPFVSKPAVNDITFDSGKNLCFITGANMAGKSTVLKSISVCVYMAQLGFPVPATAMRTSVFNGLFTTINLSDNIVAGHSHFYREVLRIKEVAQKIGTVNKLLVIFDELFRGTNVKDAYDASLEIVKAFTEVKSSAFMISTHIVEVADELRSADNIFFNCLSTDLVDGKAIYTYKLKPGISHERLGMRIIEDEGLVDMIKALSKK</sequence>
<name>A0A929L0D6_9SPHI</name>
<evidence type="ECO:0000313" key="5">
    <source>
        <dbReference type="EMBL" id="MBE9663808.1"/>
    </source>
</evidence>
<keyword evidence="3" id="KW-0238">DNA-binding</keyword>
<comment type="caution">
    <text evidence="5">The sequence shown here is derived from an EMBL/GenBank/DDBJ whole genome shotgun (WGS) entry which is preliminary data.</text>
</comment>
<evidence type="ECO:0000313" key="6">
    <source>
        <dbReference type="Proteomes" id="UP000622475"/>
    </source>
</evidence>
<evidence type="ECO:0000256" key="1">
    <source>
        <dbReference type="ARBA" id="ARBA00022741"/>
    </source>
</evidence>
<dbReference type="InterPro" id="IPR000432">
    <property type="entry name" value="DNA_mismatch_repair_MutS_C"/>
</dbReference>
<feature type="domain" description="DNA mismatch repair proteins mutS family" evidence="4">
    <location>
        <begin position="251"/>
        <end position="436"/>
    </location>
</feature>
<dbReference type="AlphaFoldDB" id="A0A929L0D6"/>
<dbReference type="GO" id="GO:0005524">
    <property type="term" value="F:ATP binding"/>
    <property type="evidence" value="ECO:0007669"/>
    <property type="project" value="UniProtKB-KW"/>
</dbReference>
<dbReference type="Pfam" id="PF00488">
    <property type="entry name" value="MutS_V"/>
    <property type="match status" value="1"/>
</dbReference>
<dbReference type="EMBL" id="JADFFL010000008">
    <property type="protein sequence ID" value="MBE9663808.1"/>
    <property type="molecule type" value="Genomic_DNA"/>
</dbReference>
<organism evidence="5 6">
    <name type="scientific">Mucilaginibacter myungsuensis</name>
    <dbReference type="NCBI Taxonomy" id="649104"/>
    <lineage>
        <taxon>Bacteria</taxon>
        <taxon>Pseudomonadati</taxon>
        <taxon>Bacteroidota</taxon>
        <taxon>Sphingobacteriia</taxon>
        <taxon>Sphingobacteriales</taxon>
        <taxon>Sphingobacteriaceae</taxon>
        <taxon>Mucilaginibacter</taxon>
    </lineage>
</organism>
<protein>
    <recommendedName>
        <fullName evidence="4">DNA mismatch repair proteins mutS family domain-containing protein</fullName>
    </recommendedName>
</protein>
<evidence type="ECO:0000259" key="4">
    <source>
        <dbReference type="SMART" id="SM00534"/>
    </source>
</evidence>
<gene>
    <name evidence="5" type="ORF">IRJ16_18135</name>
</gene>
<dbReference type="SUPFAM" id="SSF52540">
    <property type="entry name" value="P-loop containing nucleoside triphosphate hydrolases"/>
    <property type="match status" value="1"/>
</dbReference>
<evidence type="ECO:0000256" key="2">
    <source>
        <dbReference type="ARBA" id="ARBA00022840"/>
    </source>
</evidence>
<dbReference type="RefSeq" id="WP_194113058.1">
    <property type="nucleotide sequence ID" value="NZ_JADFFL010000008.1"/>
</dbReference>
<dbReference type="InterPro" id="IPR045076">
    <property type="entry name" value="MutS"/>
</dbReference>
<evidence type="ECO:0000256" key="3">
    <source>
        <dbReference type="ARBA" id="ARBA00023125"/>
    </source>
</evidence>
<dbReference type="PANTHER" id="PTHR11361">
    <property type="entry name" value="DNA MISMATCH REPAIR PROTEIN MUTS FAMILY MEMBER"/>
    <property type="match status" value="1"/>
</dbReference>
<proteinExistence type="predicted"/>
<dbReference type="GO" id="GO:0006298">
    <property type="term" value="P:mismatch repair"/>
    <property type="evidence" value="ECO:0007669"/>
    <property type="project" value="InterPro"/>
</dbReference>
<dbReference type="Gene3D" id="3.40.50.300">
    <property type="entry name" value="P-loop containing nucleotide triphosphate hydrolases"/>
    <property type="match status" value="1"/>
</dbReference>
<reference evidence="5" key="1">
    <citation type="submission" date="2020-10" db="EMBL/GenBank/DDBJ databases">
        <title>Mucilaginibacter mali sp. nov., isolated from rhizosphere soil of apple orchard.</title>
        <authorList>
            <person name="Lee J.-S."/>
            <person name="Kim H.S."/>
            <person name="Kim J.-S."/>
        </authorList>
    </citation>
    <scope>NUCLEOTIDE SEQUENCE</scope>
    <source>
        <strain evidence="5">KCTC 22746</strain>
    </source>
</reference>
<dbReference type="SMART" id="SM00534">
    <property type="entry name" value="MUTSac"/>
    <property type="match status" value="1"/>
</dbReference>
<dbReference type="GO" id="GO:0030983">
    <property type="term" value="F:mismatched DNA binding"/>
    <property type="evidence" value="ECO:0007669"/>
    <property type="project" value="InterPro"/>
</dbReference>
<dbReference type="GO" id="GO:0140664">
    <property type="term" value="F:ATP-dependent DNA damage sensor activity"/>
    <property type="evidence" value="ECO:0007669"/>
    <property type="project" value="InterPro"/>
</dbReference>